<keyword evidence="3" id="KW-1185">Reference proteome</keyword>
<protein>
    <submittedName>
        <fullName evidence="2">Uncharacterized protein</fullName>
    </submittedName>
</protein>
<evidence type="ECO:0000313" key="3">
    <source>
        <dbReference type="Proteomes" id="UP000280759"/>
    </source>
</evidence>
<evidence type="ECO:0000256" key="1">
    <source>
        <dbReference type="SAM" id="Phobius"/>
    </source>
</evidence>
<organism evidence="2 3">
    <name type="scientific">Streptococcus canis</name>
    <dbReference type="NCBI Taxonomy" id="1329"/>
    <lineage>
        <taxon>Bacteria</taxon>
        <taxon>Bacillati</taxon>
        <taxon>Bacillota</taxon>
        <taxon>Bacilli</taxon>
        <taxon>Lactobacillales</taxon>
        <taxon>Streptococcaceae</taxon>
        <taxon>Streptococcus</taxon>
    </lineage>
</organism>
<feature type="transmembrane region" description="Helical" evidence="1">
    <location>
        <begin position="57"/>
        <end position="77"/>
    </location>
</feature>
<dbReference type="EMBL" id="UXEP01000001">
    <property type="protein sequence ID" value="VDC41610.1"/>
    <property type="molecule type" value="Genomic_DNA"/>
</dbReference>
<sequence>MKEHKLLPTISLVLSFISVLDHFTPFIAYGYIYLPIVAVIIAILSIFYNFENRKKLTWLALVVSLLALAVAVYFYYYPRIIPY</sequence>
<dbReference type="Proteomes" id="UP000280759">
    <property type="component" value="Unassembled WGS sequence"/>
</dbReference>
<keyword evidence="1" id="KW-0472">Membrane</keyword>
<keyword evidence="1" id="KW-0812">Transmembrane</keyword>
<reference evidence="2 3" key="1">
    <citation type="submission" date="2018-10" db="EMBL/GenBank/DDBJ databases">
        <authorList>
            <consortium name="Molecular Microbiology and Infection Unit (UMMI)"/>
            <person name="Machado M."/>
        </authorList>
    </citation>
    <scope>NUCLEOTIDE SEQUENCE [LARGE SCALE GENOMIC DNA]</scope>
    <source>
        <strain evidence="2">FMV2238.02</strain>
    </source>
</reference>
<evidence type="ECO:0000313" key="2">
    <source>
        <dbReference type="EMBL" id="VDC41610.1"/>
    </source>
</evidence>
<accession>A0A3P5Y358</accession>
<dbReference type="AlphaFoldDB" id="A0A3P5Y358"/>
<name>A0A3P5Y358_STRCB</name>
<gene>
    <name evidence="2" type="ORF">FMV2238Y02_00980</name>
</gene>
<dbReference type="RefSeq" id="WP_125073657.1">
    <property type="nucleotide sequence ID" value="NZ_CP053792.1"/>
</dbReference>
<proteinExistence type="predicted"/>
<keyword evidence="1" id="KW-1133">Transmembrane helix</keyword>
<feature type="transmembrane region" description="Helical" evidence="1">
    <location>
        <begin position="31"/>
        <end position="50"/>
    </location>
</feature>